<accession>A0A1H4QFD1</accession>
<gene>
    <name evidence="6" type="ORF">SAMN05216178_3748</name>
</gene>
<dbReference type="InterPro" id="IPR009057">
    <property type="entry name" value="Homeodomain-like_sf"/>
</dbReference>
<name>A0A1H4QFD1_9PSED</name>
<dbReference type="GO" id="GO:0043565">
    <property type="term" value="F:sequence-specific DNA binding"/>
    <property type="evidence" value="ECO:0007669"/>
    <property type="project" value="InterPro"/>
</dbReference>
<dbReference type="SUPFAM" id="SSF46689">
    <property type="entry name" value="Homeodomain-like"/>
    <property type="match status" value="2"/>
</dbReference>
<dbReference type="RefSeq" id="WP_092315930.1">
    <property type="nucleotide sequence ID" value="NZ_FNTJ01000001.1"/>
</dbReference>
<dbReference type="EMBL" id="FNTJ01000001">
    <property type="protein sequence ID" value="SEC18303.1"/>
    <property type="molecule type" value="Genomic_DNA"/>
</dbReference>
<dbReference type="InterPro" id="IPR018060">
    <property type="entry name" value="HTH_AraC"/>
</dbReference>
<dbReference type="InterPro" id="IPR014710">
    <property type="entry name" value="RmlC-like_jellyroll"/>
</dbReference>
<dbReference type="Gene3D" id="2.60.120.10">
    <property type="entry name" value="Jelly Rolls"/>
    <property type="match status" value="1"/>
</dbReference>
<feature type="domain" description="HTH araC/xylS-type" evidence="5">
    <location>
        <begin position="156"/>
        <end position="254"/>
    </location>
</feature>
<dbReference type="PANTHER" id="PTHR46796:SF10">
    <property type="entry name" value="TRANSCRIPTIONAL ACTIVATOR FEAR"/>
    <property type="match status" value="1"/>
</dbReference>
<dbReference type="Proteomes" id="UP000198982">
    <property type="component" value="Unassembled WGS sequence"/>
</dbReference>
<dbReference type="GO" id="GO:0003700">
    <property type="term" value="F:DNA-binding transcription factor activity"/>
    <property type="evidence" value="ECO:0007669"/>
    <property type="project" value="InterPro"/>
</dbReference>
<keyword evidence="1" id="KW-0805">Transcription regulation</keyword>
<evidence type="ECO:0000256" key="4">
    <source>
        <dbReference type="ARBA" id="ARBA00037345"/>
    </source>
</evidence>
<sequence>MSHIATPTASLALRSYSAQIELHAHDYHQIVLPQSGAMEIEVDGRGGRVDWSQGVIIPAGCPHAFSASTANTFLVLDVALSSPRAQTFEAETIKRLNEKSFFPVRPEIRHLLDYATRSAPLLTSSPEVAQSWSTLLMSTLVQPHSHSPDHGQLTLARALTHIENNLGTALTASEIARMSGTSERRLYRLFEQHLKTTPFAHVTRLRLDLAMDLLRDTRLSITDIAHRAGYADQSALNHALKKNRNLTPASARRSCATD</sequence>
<reference evidence="7" key="1">
    <citation type="submission" date="2016-10" db="EMBL/GenBank/DDBJ databases">
        <authorList>
            <person name="Varghese N."/>
            <person name="Submissions S."/>
        </authorList>
    </citation>
    <scope>NUCLEOTIDE SEQUENCE [LARGE SCALE GENOMIC DNA]</scope>
    <source>
        <strain evidence="7">DSM 9751</strain>
    </source>
</reference>
<dbReference type="SMART" id="SM00342">
    <property type="entry name" value="HTH_ARAC"/>
    <property type="match status" value="1"/>
</dbReference>
<dbReference type="Gene3D" id="1.10.10.60">
    <property type="entry name" value="Homeodomain-like"/>
    <property type="match status" value="1"/>
</dbReference>
<dbReference type="Pfam" id="PF14525">
    <property type="entry name" value="AraC_binding_2"/>
    <property type="match status" value="1"/>
</dbReference>
<dbReference type="InterPro" id="IPR011051">
    <property type="entry name" value="RmlC_Cupin_sf"/>
</dbReference>
<keyword evidence="7" id="KW-1185">Reference proteome</keyword>
<dbReference type="PROSITE" id="PS01124">
    <property type="entry name" value="HTH_ARAC_FAMILY_2"/>
    <property type="match status" value="1"/>
</dbReference>
<dbReference type="PANTHER" id="PTHR46796">
    <property type="entry name" value="HTH-TYPE TRANSCRIPTIONAL ACTIVATOR RHAS-RELATED"/>
    <property type="match status" value="1"/>
</dbReference>
<dbReference type="InterPro" id="IPR035418">
    <property type="entry name" value="AraC-bd_2"/>
</dbReference>
<evidence type="ECO:0000313" key="6">
    <source>
        <dbReference type="EMBL" id="SEC18303.1"/>
    </source>
</evidence>
<dbReference type="AlphaFoldDB" id="A0A1H4QFD1"/>
<keyword evidence="2" id="KW-0238">DNA-binding</keyword>
<evidence type="ECO:0000256" key="2">
    <source>
        <dbReference type="ARBA" id="ARBA00023125"/>
    </source>
</evidence>
<dbReference type="Pfam" id="PF12833">
    <property type="entry name" value="HTH_18"/>
    <property type="match status" value="1"/>
</dbReference>
<keyword evidence="3" id="KW-0804">Transcription</keyword>
<proteinExistence type="predicted"/>
<evidence type="ECO:0000256" key="3">
    <source>
        <dbReference type="ARBA" id="ARBA00023163"/>
    </source>
</evidence>
<dbReference type="SUPFAM" id="SSF51182">
    <property type="entry name" value="RmlC-like cupins"/>
    <property type="match status" value="1"/>
</dbReference>
<protein>
    <submittedName>
        <fullName evidence="6">AraC-binding-like domain-containing protein</fullName>
    </submittedName>
</protein>
<comment type="function">
    <text evidence="4">Regulatory protein of the TOL plasmid xyl operons. XylS activates the xylXYZLTEGFJQKIH operon required for the degradation of toluene, m-xylene and p-xylene.</text>
</comment>
<organism evidence="6 7">
    <name type="scientific">Pseudomonas saponiphila</name>
    <dbReference type="NCBI Taxonomy" id="556534"/>
    <lineage>
        <taxon>Bacteria</taxon>
        <taxon>Pseudomonadati</taxon>
        <taxon>Pseudomonadota</taxon>
        <taxon>Gammaproteobacteria</taxon>
        <taxon>Pseudomonadales</taxon>
        <taxon>Pseudomonadaceae</taxon>
        <taxon>Pseudomonas</taxon>
    </lineage>
</organism>
<evidence type="ECO:0000313" key="7">
    <source>
        <dbReference type="Proteomes" id="UP000198982"/>
    </source>
</evidence>
<dbReference type="InterPro" id="IPR050204">
    <property type="entry name" value="AraC_XylS_family_regulators"/>
</dbReference>
<evidence type="ECO:0000256" key="1">
    <source>
        <dbReference type="ARBA" id="ARBA00023015"/>
    </source>
</evidence>
<evidence type="ECO:0000259" key="5">
    <source>
        <dbReference type="PROSITE" id="PS01124"/>
    </source>
</evidence>